<evidence type="ECO:0000313" key="1">
    <source>
        <dbReference type="EMBL" id="EFQ87713.1"/>
    </source>
</evidence>
<gene>
    <name evidence="1" type="ORF">PTT_16681</name>
</gene>
<accession>E3S2T6</accession>
<dbReference type="Proteomes" id="UP000001067">
    <property type="component" value="Unassembled WGS sequence"/>
</dbReference>
<protein>
    <submittedName>
        <fullName evidence="1">Uncharacterized protein</fullName>
    </submittedName>
</protein>
<dbReference type="EMBL" id="GL536828">
    <property type="protein sequence ID" value="EFQ87713.1"/>
    <property type="molecule type" value="Genomic_DNA"/>
</dbReference>
<keyword evidence="2" id="KW-1185">Reference proteome</keyword>
<proteinExistence type="predicted"/>
<reference evidence="1 2" key="1">
    <citation type="journal article" date="2010" name="Genome Biol.">
        <title>A first genome assembly of the barley fungal pathogen Pyrenophora teres f. teres.</title>
        <authorList>
            <person name="Ellwood S.R."/>
            <person name="Liu Z."/>
            <person name="Syme R.A."/>
            <person name="Lai Z."/>
            <person name="Hane J.K."/>
            <person name="Keiper F."/>
            <person name="Moffat C.S."/>
            <person name="Oliver R.P."/>
            <person name="Friesen T.L."/>
        </authorList>
    </citation>
    <scope>NUCLEOTIDE SEQUENCE [LARGE SCALE GENOMIC DNA]</scope>
    <source>
        <strain evidence="1 2">0-1</strain>
    </source>
</reference>
<evidence type="ECO:0000313" key="2">
    <source>
        <dbReference type="Proteomes" id="UP000001067"/>
    </source>
</evidence>
<sequence length="66" mass="7809">REAQADKGYYRLEDLNEVAFLNTTRADRLKKFEELPEQLEDSLLRGRLRLYPETERLPMARPMAPS</sequence>
<name>E3S2T6_PYRTT</name>
<feature type="non-terminal residue" evidence="1">
    <location>
        <position position="1"/>
    </location>
</feature>
<dbReference type="KEGG" id="pte:PTT_16681"/>
<dbReference type="HOGENOM" id="CLU_2838287_0_0_1"/>
<organism evidence="2">
    <name type="scientific">Pyrenophora teres f. teres (strain 0-1)</name>
    <name type="common">Barley net blotch fungus</name>
    <name type="synonym">Drechslera teres f. teres</name>
    <dbReference type="NCBI Taxonomy" id="861557"/>
    <lineage>
        <taxon>Eukaryota</taxon>
        <taxon>Fungi</taxon>
        <taxon>Dikarya</taxon>
        <taxon>Ascomycota</taxon>
        <taxon>Pezizomycotina</taxon>
        <taxon>Dothideomycetes</taxon>
        <taxon>Pleosporomycetidae</taxon>
        <taxon>Pleosporales</taxon>
        <taxon>Pleosporineae</taxon>
        <taxon>Pleosporaceae</taxon>
        <taxon>Pyrenophora</taxon>
    </lineage>
</organism>
<dbReference type="AlphaFoldDB" id="E3S2T6"/>